<evidence type="ECO:0000256" key="5">
    <source>
        <dbReference type="SAM" id="MobiDB-lite"/>
    </source>
</evidence>
<dbReference type="Pfam" id="PF00002">
    <property type="entry name" value="7tm_2"/>
    <property type="match status" value="1"/>
</dbReference>
<dbReference type="HOGENOM" id="CLU_024810_3_1_1"/>
<organism evidence="8 9">
    <name type="scientific">Verticillium dahliae (strain VdLs.17 / ATCC MYA-4575 / FGSC 10137)</name>
    <name type="common">Verticillium wilt</name>
    <dbReference type="NCBI Taxonomy" id="498257"/>
    <lineage>
        <taxon>Eukaryota</taxon>
        <taxon>Fungi</taxon>
        <taxon>Dikarya</taxon>
        <taxon>Ascomycota</taxon>
        <taxon>Pezizomycotina</taxon>
        <taxon>Sordariomycetes</taxon>
        <taxon>Hypocreomycetidae</taxon>
        <taxon>Glomerellales</taxon>
        <taxon>Plectosphaerellaceae</taxon>
        <taxon>Verticillium</taxon>
    </lineage>
</organism>
<dbReference type="OrthoDB" id="18453at2759"/>
<dbReference type="KEGG" id="vda:VDAG_09140"/>
<feature type="region of interest" description="Disordered" evidence="5">
    <location>
        <begin position="270"/>
        <end position="290"/>
    </location>
</feature>
<dbReference type="Gene3D" id="1.20.1070.10">
    <property type="entry name" value="Rhodopsin 7-helix transmembrane proteins"/>
    <property type="match status" value="1"/>
</dbReference>
<dbReference type="GO" id="GO:0007166">
    <property type="term" value="P:cell surface receptor signaling pathway"/>
    <property type="evidence" value="ECO:0007669"/>
    <property type="project" value="InterPro"/>
</dbReference>
<dbReference type="PROSITE" id="PS50261">
    <property type="entry name" value="G_PROTEIN_RECEP_F2_4"/>
    <property type="match status" value="1"/>
</dbReference>
<dbReference type="GeneID" id="20710603"/>
<feature type="transmembrane region" description="Helical" evidence="6">
    <location>
        <begin position="113"/>
        <end position="133"/>
    </location>
</feature>
<name>G2XFL6_VERDV</name>
<feature type="domain" description="G-protein coupled receptors family 2 profile 2" evidence="7">
    <location>
        <begin position="86"/>
        <end position="225"/>
    </location>
</feature>
<dbReference type="GO" id="GO:0007189">
    <property type="term" value="P:adenylate cyclase-activating G protein-coupled receptor signaling pathway"/>
    <property type="evidence" value="ECO:0007669"/>
    <property type="project" value="TreeGrafter"/>
</dbReference>
<dbReference type="InParanoid" id="G2XFL6"/>
<feature type="transmembrane region" description="Helical" evidence="6">
    <location>
        <begin position="84"/>
        <end position="101"/>
    </location>
</feature>
<protein>
    <submittedName>
        <fullName evidence="8">G-protein coupled receptor</fullName>
    </submittedName>
</protein>
<gene>
    <name evidence="8" type="ORF">VDAG_09140</name>
</gene>
<evidence type="ECO:0000256" key="6">
    <source>
        <dbReference type="SAM" id="Phobius"/>
    </source>
</evidence>
<dbReference type="GO" id="GO:0004930">
    <property type="term" value="F:G protein-coupled receptor activity"/>
    <property type="evidence" value="ECO:0007669"/>
    <property type="project" value="InterPro"/>
</dbReference>
<evidence type="ECO:0000313" key="8">
    <source>
        <dbReference type="EMBL" id="EGY18614.1"/>
    </source>
</evidence>
<evidence type="ECO:0000256" key="2">
    <source>
        <dbReference type="ARBA" id="ARBA00022692"/>
    </source>
</evidence>
<feature type="transmembrane region" description="Helical" evidence="6">
    <location>
        <begin position="54"/>
        <end position="72"/>
    </location>
</feature>
<keyword evidence="8" id="KW-0675">Receptor</keyword>
<feature type="transmembrane region" description="Helical" evidence="6">
    <location>
        <begin position="20"/>
        <end position="42"/>
    </location>
</feature>
<keyword evidence="4 6" id="KW-0472">Membrane</keyword>
<keyword evidence="9" id="KW-1185">Reference proteome</keyword>
<evidence type="ECO:0000256" key="4">
    <source>
        <dbReference type="ARBA" id="ARBA00023136"/>
    </source>
</evidence>
<dbReference type="PANTHER" id="PTHR23112">
    <property type="entry name" value="G PROTEIN-COUPLED RECEPTOR 157-RELATED"/>
    <property type="match status" value="1"/>
</dbReference>
<comment type="subcellular location">
    <subcellularLocation>
        <location evidence="1">Membrane</location>
        <topology evidence="1">Multi-pass membrane protein</topology>
    </subcellularLocation>
</comment>
<dbReference type="RefSeq" id="XP_009653737.1">
    <property type="nucleotide sequence ID" value="XM_009655442.1"/>
</dbReference>
<dbReference type="Proteomes" id="UP000001611">
    <property type="component" value="Chromosome 4"/>
</dbReference>
<feature type="transmembrane region" description="Helical" evidence="6">
    <location>
        <begin position="157"/>
        <end position="179"/>
    </location>
</feature>
<keyword evidence="3 6" id="KW-1133">Transmembrane helix</keyword>
<evidence type="ECO:0000256" key="3">
    <source>
        <dbReference type="ARBA" id="ARBA00022989"/>
    </source>
</evidence>
<keyword evidence="2 6" id="KW-0812">Transmembrane</keyword>
<dbReference type="OMA" id="CWISEEW"/>
<dbReference type="PANTHER" id="PTHR23112:SF22">
    <property type="entry name" value="G-PROTEIN COUPLED RECEPTOR"/>
    <property type="match status" value="1"/>
</dbReference>
<reference evidence="8 9" key="1">
    <citation type="submission" date="2008-03" db="EMBL/GenBank/DDBJ databases">
        <title>The Genome Sequence of Verticillium dahliae VdLs.17.</title>
        <authorList>
            <consortium name="The Broad Institute Genome Sequencing Platform"/>
            <person name="Ma L.-J.J."/>
            <person name="Klosterman S.J."/>
            <person name="Subbarao K."/>
            <person name="Dobinson K."/>
            <person name="Veronese P."/>
            <person name="Kang S."/>
            <person name="Gold S.E."/>
            <person name="Young S."/>
            <person name="Jaffe D."/>
            <person name="Gnerre S."/>
            <person name="Berlin A."/>
            <person name="Heiman D."/>
            <person name="Hepburn T."/>
            <person name="Sykes S."/>
            <person name="Alvarado L."/>
            <person name="Kodira C.D."/>
            <person name="Lander E."/>
            <person name="Galagan J."/>
            <person name="Nusbaum C."/>
            <person name="Birren B."/>
        </authorList>
    </citation>
    <scope>NUCLEOTIDE SEQUENCE [LARGE SCALE GENOMIC DNA]</scope>
    <source>
        <strain evidence="9">VdLs.17 / ATCC MYA-4575 / FGSC 10137</strain>
    </source>
</reference>
<dbReference type="eggNOG" id="ENOG502QWAA">
    <property type="taxonomic scope" value="Eukaryota"/>
</dbReference>
<dbReference type="AlphaFoldDB" id="G2XFL6"/>
<evidence type="ECO:0000313" key="9">
    <source>
        <dbReference type="Proteomes" id="UP000001611"/>
    </source>
</evidence>
<evidence type="ECO:0000256" key="1">
    <source>
        <dbReference type="ARBA" id="ARBA00004141"/>
    </source>
</evidence>
<accession>G2XFL6</accession>
<evidence type="ECO:0000259" key="7">
    <source>
        <dbReference type="PROSITE" id="PS50261"/>
    </source>
</evidence>
<sequence>MMNARREKVNLRDETLDALSIIERVCSVLSHLGCLFIIITFFSSKAFHKPINRLVFYASFGNGITNIGTLMARSYIGSPESPGYAFWTLAMAVNVYLTFYYKFDAERLRRMEIPYIVCCYGIPLVPALTYIFVRNDNSDRVYGNAALWCWVTKQWEIWRILTFYGPVWLVILITFFIYIRTGGDIYRKRKQLQGFSSHDAEGVSSLNGMFASVKTTEGAIGLVPLERRDSAIGSTAPRMPKTEAYSVSITANGPRPCNNQADTVRPIQRYTEGGTRPAPSAPQVTARRRNYKKNNAAWMY</sequence>
<dbReference type="EMBL" id="DS572717">
    <property type="protein sequence ID" value="EGY18614.1"/>
    <property type="molecule type" value="Genomic_DNA"/>
</dbReference>
<dbReference type="InterPro" id="IPR000832">
    <property type="entry name" value="GPCR_2_secretin-like"/>
</dbReference>
<dbReference type="SUPFAM" id="SSF81321">
    <property type="entry name" value="Family A G protein-coupled receptor-like"/>
    <property type="match status" value="1"/>
</dbReference>
<proteinExistence type="predicted"/>
<dbReference type="GO" id="GO:0005886">
    <property type="term" value="C:plasma membrane"/>
    <property type="evidence" value="ECO:0007669"/>
    <property type="project" value="TreeGrafter"/>
</dbReference>
<dbReference type="InterPro" id="IPR017981">
    <property type="entry name" value="GPCR_2-like_7TM"/>
</dbReference>